<dbReference type="InterPro" id="IPR047187">
    <property type="entry name" value="SF1_C_Upf1"/>
</dbReference>
<evidence type="ECO:0000313" key="3">
    <source>
        <dbReference type="Proteomes" id="UP001176940"/>
    </source>
</evidence>
<dbReference type="SUPFAM" id="SSF52540">
    <property type="entry name" value="P-loop containing nucleoside triphosphate hydrolases"/>
    <property type="match status" value="1"/>
</dbReference>
<evidence type="ECO:0000313" key="2">
    <source>
        <dbReference type="EMBL" id="CAJ0967299.1"/>
    </source>
</evidence>
<gene>
    <name evidence="2" type="ORF">RIMI_LOCUS22123530</name>
</gene>
<evidence type="ECO:0000259" key="1">
    <source>
        <dbReference type="Pfam" id="PF13087"/>
    </source>
</evidence>
<dbReference type="Gene3D" id="3.40.50.300">
    <property type="entry name" value="P-loop containing nucleotide triphosphate hydrolases"/>
    <property type="match status" value="2"/>
</dbReference>
<sequence>MVGDPKQLSPTLQGSEAAHEYGLEQTLFNRLCLMGHEAVMLRTQYRCHPSISAVANDLFYEGNLLNGISAEDRKPLLDWLPTLCFYNANGSEQVEGNGSFYNVEEANFTVKLIQSLIASGIHGSMIGVITLYKSQMNKICCMLSSAAVFDPSDMKAVQVSTVDAFQGAEKEIIILSCVRTKQVGFIDSEKRMNVALTRGKRHLLIVGRLACLRKNKLWEQVIHHCELHKDGLKHVSQWDERLNAILALYQNNKEAEEALSTQRTLTKTKAG</sequence>
<keyword evidence="3" id="KW-1185">Reference proteome</keyword>
<accession>A0ABN9MNK8</accession>
<dbReference type="InterPro" id="IPR041679">
    <property type="entry name" value="DNA2/NAM7-like_C"/>
</dbReference>
<dbReference type="CDD" id="cd18808">
    <property type="entry name" value="SF1_C_Upf1"/>
    <property type="match status" value="1"/>
</dbReference>
<name>A0ABN9MNK8_9NEOB</name>
<dbReference type="InterPro" id="IPR027417">
    <property type="entry name" value="P-loop_NTPase"/>
</dbReference>
<dbReference type="PANTHER" id="PTHR10887:SF531">
    <property type="entry name" value="PROTEIN ZGRF1"/>
    <property type="match status" value="1"/>
</dbReference>
<organism evidence="2 3">
    <name type="scientific">Ranitomeya imitator</name>
    <name type="common">mimic poison frog</name>
    <dbReference type="NCBI Taxonomy" id="111125"/>
    <lineage>
        <taxon>Eukaryota</taxon>
        <taxon>Metazoa</taxon>
        <taxon>Chordata</taxon>
        <taxon>Craniata</taxon>
        <taxon>Vertebrata</taxon>
        <taxon>Euteleostomi</taxon>
        <taxon>Amphibia</taxon>
        <taxon>Batrachia</taxon>
        <taxon>Anura</taxon>
        <taxon>Neobatrachia</taxon>
        <taxon>Hyloidea</taxon>
        <taxon>Dendrobatidae</taxon>
        <taxon>Dendrobatinae</taxon>
        <taxon>Ranitomeya</taxon>
    </lineage>
</organism>
<proteinExistence type="predicted"/>
<dbReference type="Pfam" id="PF13087">
    <property type="entry name" value="AAA_12"/>
    <property type="match status" value="1"/>
</dbReference>
<dbReference type="InterPro" id="IPR045055">
    <property type="entry name" value="DNA2/NAM7-like"/>
</dbReference>
<dbReference type="PANTHER" id="PTHR10887">
    <property type="entry name" value="DNA2/NAM7 HELICASE FAMILY"/>
    <property type="match status" value="1"/>
</dbReference>
<reference evidence="2" key="1">
    <citation type="submission" date="2023-07" db="EMBL/GenBank/DDBJ databases">
        <authorList>
            <person name="Stuckert A."/>
        </authorList>
    </citation>
    <scope>NUCLEOTIDE SEQUENCE</scope>
</reference>
<comment type="caution">
    <text evidence="2">The sequence shown here is derived from an EMBL/GenBank/DDBJ whole genome shotgun (WGS) entry which is preliminary data.</text>
</comment>
<feature type="non-terminal residue" evidence="2">
    <location>
        <position position="271"/>
    </location>
</feature>
<feature type="domain" description="DNA2/NAM7 helicase-like C-terminal" evidence="1">
    <location>
        <begin position="23"/>
        <end position="208"/>
    </location>
</feature>
<dbReference type="EMBL" id="CAUEEQ010078224">
    <property type="protein sequence ID" value="CAJ0967299.1"/>
    <property type="molecule type" value="Genomic_DNA"/>
</dbReference>
<dbReference type="Proteomes" id="UP001176940">
    <property type="component" value="Unassembled WGS sequence"/>
</dbReference>
<protein>
    <recommendedName>
        <fullName evidence="1">DNA2/NAM7 helicase-like C-terminal domain-containing protein</fullName>
    </recommendedName>
</protein>